<evidence type="ECO:0000259" key="2">
    <source>
        <dbReference type="Pfam" id="PF07179"/>
    </source>
</evidence>
<dbReference type="RefSeq" id="WP_344031317.1">
    <property type="nucleotide sequence ID" value="NZ_BAAAOB010000001.1"/>
</dbReference>
<dbReference type="Proteomes" id="UP001500851">
    <property type="component" value="Unassembled WGS sequence"/>
</dbReference>
<feature type="region of interest" description="Disordered" evidence="1">
    <location>
        <begin position="1"/>
        <end position="35"/>
    </location>
</feature>
<comment type="caution">
    <text evidence="3">The sequence shown here is derived from an EMBL/GenBank/DDBJ whole genome shotgun (WGS) entry which is preliminary data.</text>
</comment>
<evidence type="ECO:0000313" key="4">
    <source>
        <dbReference type="Proteomes" id="UP001500851"/>
    </source>
</evidence>
<evidence type="ECO:0000313" key="3">
    <source>
        <dbReference type="EMBL" id="GAA1788190.1"/>
    </source>
</evidence>
<reference evidence="4" key="1">
    <citation type="journal article" date="2019" name="Int. J. Syst. Evol. Microbiol.">
        <title>The Global Catalogue of Microorganisms (GCM) 10K type strain sequencing project: providing services to taxonomists for standard genome sequencing and annotation.</title>
        <authorList>
            <consortium name="The Broad Institute Genomics Platform"/>
            <consortium name="The Broad Institute Genome Sequencing Center for Infectious Disease"/>
            <person name="Wu L."/>
            <person name="Ma J."/>
        </authorList>
    </citation>
    <scope>NUCLEOTIDE SEQUENCE [LARGE SCALE GENOMIC DNA]</scope>
    <source>
        <strain evidence="4">JCM 14736</strain>
    </source>
</reference>
<dbReference type="Pfam" id="PF07179">
    <property type="entry name" value="SseB"/>
    <property type="match status" value="1"/>
</dbReference>
<evidence type="ECO:0000256" key="1">
    <source>
        <dbReference type="SAM" id="MobiDB-lite"/>
    </source>
</evidence>
<sequence>MAIKKLPSTGDAPRSTGVPESLVPGGAGDSAGFPWAGRTFDHHETAFADDDGTTPAETAAAIDAVREAARRTNGVATAGDYWDALAVLADAHADAIAALGGQRFLVPMLAEAGDLGVTPEGRTVEKTQELSIVTVAAPDGRTVLPIFSSTETLSAWNPQARPIPVPGVQAAVAAAQEGTDLLMIDPGTPEREFGVRRTALEAFALRERVLPAWADPDVARAFAESAAGEPMVEAIWLAPGDLEGRLLEAEVDVRIRLAHAEDGVDRAALAELLQRLQQRWTASVVIAERVDSLRVRPISG</sequence>
<keyword evidence="4" id="KW-1185">Reference proteome</keyword>
<feature type="domain" description="SseB protein N-terminal" evidence="2">
    <location>
        <begin position="84"/>
        <end position="190"/>
    </location>
</feature>
<protein>
    <submittedName>
        <fullName evidence="3">SseB family protein</fullName>
    </submittedName>
</protein>
<accession>A0ABP4XQZ3</accession>
<dbReference type="InterPro" id="IPR009839">
    <property type="entry name" value="SseB_N"/>
</dbReference>
<organism evidence="3 4">
    <name type="scientific">Leucobacter iarius</name>
    <dbReference type="NCBI Taxonomy" id="333963"/>
    <lineage>
        <taxon>Bacteria</taxon>
        <taxon>Bacillati</taxon>
        <taxon>Actinomycetota</taxon>
        <taxon>Actinomycetes</taxon>
        <taxon>Micrococcales</taxon>
        <taxon>Microbacteriaceae</taxon>
        <taxon>Leucobacter</taxon>
    </lineage>
</organism>
<name>A0ABP4XQZ3_9MICO</name>
<proteinExistence type="predicted"/>
<gene>
    <name evidence="3" type="ORF">GCM10009768_16540</name>
</gene>
<dbReference type="EMBL" id="BAAAOB010000001">
    <property type="protein sequence ID" value="GAA1788190.1"/>
    <property type="molecule type" value="Genomic_DNA"/>
</dbReference>